<dbReference type="InterPro" id="IPR018392">
    <property type="entry name" value="LysM"/>
</dbReference>
<evidence type="ECO:0000313" key="4">
    <source>
        <dbReference type="EMBL" id="BDV41340.1"/>
    </source>
</evidence>
<evidence type="ECO:0000256" key="2">
    <source>
        <dbReference type="SAM" id="SignalP"/>
    </source>
</evidence>
<accession>A0ABM8EG19</accession>
<dbReference type="RefSeq" id="WP_282001320.1">
    <property type="nucleotide sequence ID" value="NZ_AP027151.1"/>
</dbReference>
<evidence type="ECO:0000256" key="1">
    <source>
        <dbReference type="SAM" id="MobiDB-lite"/>
    </source>
</evidence>
<dbReference type="EMBL" id="AP027151">
    <property type="protein sequence ID" value="BDV41340.1"/>
    <property type="molecule type" value="Genomic_DNA"/>
</dbReference>
<feature type="domain" description="LysM" evidence="3">
    <location>
        <begin position="74"/>
        <end position="126"/>
    </location>
</feature>
<evidence type="ECO:0000259" key="3">
    <source>
        <dbReference type="PROSITE" id="PS51782"/>
    </source>
</evidence>
<feature type="chain" id="PRO_5047354921" evidence="2">
    <location>
        <begin position="23"/>
        <end position="541"/>
    </location>
</feature>
<keyword evidence="2" id="KW-0732">Signal</keyword>
<feature type="region of interest" description="Disordered" evidence="1">
    <location>
        <begin position="131"/>
        <end position="210"/>
    </location>
</feature>
<organism evidence="4 5">
    <name type="scientific">Geotalea uraniireducens</name>
    <dbReference type="NCBI Taxonomy" id="351604"/>
    <lineage>
        <taxon>Bacteria</taxon>
        <taxon>Pseudomonadati</taxon>
        <taxon>Thermodesulfobacteriota</taxon>
        <taxon>Desulfuromonadia</taxon>
        <taxon>Geobacterales</taxon>
        <taxon>Geobacteraceae</taxon>
        <taxon>Geotalea</taxon>
    </lineage>
</organism>
<dbReference type="InterPro" id="IPR036779">
    <property type="entry name" value="LysM_dom_sf"/>
</dbReference>
<dbReference type="CDD" id="cd00118">
    <property type="entry name" value="LysM"/>
    <property type="match status" value="1"/>
</dbReference>
<feature type="compositionally biased region" description="Pro residues" evidence="1">
    <location>
        <begin position="170"/>
        <end position="197"/>
    </location>
</feature>
<protein>
    <submittedName>
        <fullName evidence="4">Peptidoglycan-binding protein LysM</fullName>
    </submittedName>
</protein>
<gene>
    <name evidence="4" type="ORF">GURASL_02630</name>
</gene>
<dbReference type="Proteomes" id="UP001317705">
    <property type="component" value="Chromosome"/>
</dbReference>
<dbReference type="PROSITE" id="PS51782">
    <property type="entry name" value="LYSM"/>
    <property type="match status" value="1"/>
</dbReference>
<feature type="signal peptide" evidence="2">
    <location>
        <begin position="1"/>
        <end position="22"/>
    </location>
</feature>
<keyword evidence="5" id="KW-1185">Reference proteome</keyword>
<dbReference type="Pfam" id="PF01476">
    <property type="entry name" value="LysM"/>
    <property type="match status" value="1"/>
</dbReference>
<proteinExistence type="predicted"/>
<evidence type="ECO:0000313" key="5">
    <source>
        <dbReference type="Proteomes" id="UP001317705"/>
    </source>
</evidence>
<feature type="compositionally biased region" description="Low complexity" evidence="1">
    <location>
        <begin position="149"/>
        <end position="169"/>
    </location>
</feature>
<feature type="region of interest" description="Disordered" evidence="1">
    <location>
        <begin position="43"/>
        <end position="73"/>
    </location>
</feature>
<name>A0ABM8EG19_9BACT</name>
<dbReference type="Gene3D" id="3.10.350.10">
    <property type="entry name" value="LysM domain"/>
    <property type="match status" value="1"/>
</dbReference>
<reference evidence="4 5" key="1">
    <citation type="submission" date="2022-12" db="EMBL/GenBank/DDBJ databases">
        <title>Polyphasic characterization of Geotalea uranireducens NIT-SL11 newly isolated from a complex of sewage sludge and microbially reduced graphene oxide.</title>
        <authorList>
            <person name="Xie L."/>
            <person name="Yoshida N."/>
            <person name="Meng L."/>
        </authorList>
    </citation>
    <scope>NUCLEOTIDE SEQUENCE [LARGE SCALE GENOMIC DNA]</scope>
    <source>
        <strain evidence="4 5">NIT-SL11</strain>
    </source>
</reference>
<sequence length="541" mass="58697">MIKRPTTFASTLLLTGIIAVSAGTNSFCASSQFELDLQELQNAPPTARHQKRSATRPASHVKKELPPADEEGYSRYTIKPGDFLFKVLIRDFGLSNNAAEALLPEIQRINHLADIKRLEVGQTILIPRRQPKVKTPVSQLNASEPSPPASNKSAAAALQPEPPRHVQAPAEPPPPPKQVLTLPPGPSTAPPAAPAPPSQAKEEQPSTSVQLPSFASRLITAWTELVPGQGEIRPISLNGKTLPADRFPLLLAADGGRILVDLSGALSAQEKALLAVNYPDTRVVVRGKESVKDFFATLLHTAEFARVDNNVTVDFGSDPRLTVYFDFRVTTLPAATRGPEAVYLCIDENVPAMPQPLQDYLASNGYRVVEFDAGAAKAATDPGYDLQTIPQGAPCETTAALLDALSIRLEKNRIVSGSLSDSRFSIRVEGFFENGGKRFILSCDDSDSYNYTLLRLLQLDGYTIIHFAANSTYGTTIDTVLTALDYPHTQGTLQFPYGRYSITLTGFKVTRKVPSPGRLLITSQPAEPLFAELLKWSPDKP</sequence>